<name>A0A0F9V5Y2_9ZZZZ</name>
<gene>
    <name evidence="3" type="ORF">LCGC14_0181860</name>
</gene>
<dbReference type="InterPro" id="IPR036291">
    <property type="entry name" value="NAD(P)-bd_dom_sf"/>
</dbReference>
<organism evidence="3">
    <name type="scientific">marine sediment metagenome</name>
    <dbReference type="NCBI Taxonomy" id="412755"/>
    <lineage>
        <taxon>unclassified sequences</taxon>
        <taxon>metagenomes</taxon>
        <taxon>ecological metagenomes</taxon>
    </lineage>
</organism>
<comment type="caution">
    <text evidence="3">The sequence shown here is derived from an EMBL/GenBank/DDBJ whole genome shotgun (WGS) entry which is preliminary data.</text>
</comment>
<dbReference type="PANTHER" id="PTHR42840">
    <property type="entry name" value="NAD(P)-BINDING ROSSMANN-FOLD SUPERFAMILY PROTEIN-RELATED"/>
    <property type="match status" value="1"/>
</dbReference>
<dbReference type="Gene3D" id="3.30.360.10">
    <property type="entry name" value="Dihydrodipicolinate Reductase, domain 2"/>
    <property type="match status" value="1"/>
</dbReference>
<dbReference type="Pfam" id="PF22725">
    <property type="entry name" value="GFO_IDH_MocA_C3"/>
    <property type="match status" value="1"/>
</dbReference>
<accession>A0A0F9V5Y2</accession>
<dbReference type="GO" id="GO:0000166">
    <property type="term" value="F:nucleotide binding"/>
    <property type="evidence" value="ECO:0007669"/>
    <property type="project" value="InterPro"/>
</dbReference>
<dbReference type="Gene3D" id="3.40.50.720">
    <property type="entry name" value="NAD(P)-binding Rossmann-like Domain"/>
    <property type="match status" value="1"/>
</dbReference>
<sequence>MACDNLLEDKYKEVLFFELPREGDLEPGRRMGHTLSHHAVRRKRHAVGRNGDRFSETANAMKLCIVGVRGHAGYVFDGLADLPGVQVVGVSAGAGEDDVGVLTSECDRLGQRPEVFGEYLQMLDACSPDVVAIAGPFEQHAGMCLAALDRGIHVFCEKPVALTLEELASLKAAHAGTDLHFAAMMGLRYDRAFYAAHCAVQDGAVGEVRLINTRKSYKLGRRASYYHTRATYGGTIPWVGSHAIDWIHWFADRPFESVYATHSARCNDDHGELETSALCHFTLAGEVFASASIDYYRPERAPTHGDDRVRVVGTGGVVEVADGRATLIDRTSDGVQALSPCGDRQIFRDFVDHVEGRTTALIGADDTFAVTEACLLARQSADEGRTITFGADEGVDD</sequence>
<dbReference type="SUPFAM" id="SSF55347">
    <property type="entry name" value="Glyceraldehyde-3-phosphate dehydrogenase-like, C-terminal domain"/>
    <property type="match status" value="1"/>
</dbReference>
<evidence type="ECO:0000259" key="1">
    <source>
        <dbReference type="Pfam" id="PF01408"/>
    </source>
</evidence>
<proteinExistence type="predicted"/>
<reference evidence="3" key="1">
    <citation type="journal article" date="2015" name="Nature">
        <title>Complex archaea that bridge the gap between prokaryotes and eukaryotes.</title>
        <authorList>
            <person name="Spang A."/>
            <person name="Saw J.H."/>
            <person name="Jorgensen S.L."/>
            <person name="Zaremba-Niedzwiedzka K."/>
            <person name="Martijn J."/>
            <person name="Lind A.E."/>
            <person name="van Eijk R."/>
            <person name="Schleper C."/>
            <person name="Guy L."/>
            <person name="Ettema T.J."/>
        </authorList>
    </citation>
    <scope>NUCLEOTIDE SEQUENCE</scope>
</reference>
<dbReference type="Pfam" id="PF01408">
    <property type="entry name" value="GFO_IDH_MocA"/>
    <property type="match status" value="1"/>
</dbReference>
<dbReference type="InterPro" id="IPR000683">
    <property type="entry name" value="Gfo/Idh/MocA-like_OxRdtase_N"/>
</dbReference>
<evidence type="ECO:0000313" key="3">
    <source>
        <dbReference type="EMBL" id="KKN95117.1"/>
    </source>
</evidence>
<evidence type="ECO:0008006" key="4">
    <source>
        <dbReference type="Google" id="ProtNLM"/>
    </source>
</evidence>
<dbReference type="AlphaFoldDB" id="A0A0F9V5Y2"/>
<evidence type="ECO:0000259" key="2">
    <source>
        <dbReference type="Pfam" id="PF22725"/>
    </source>
</evidence>
<dbReference type="PANTHER" id="PTHR42840:SF4">
    <property type="entry name" value="GFO_IDH_MOCA FAMILY OXIDOREDUCTASE"/>
    <property type="match status" value="1"/>
</dbReference>
<dbReference type="InterPro" id="IPR055170">
    <property type="entry name" value="GFO_IDH_MocA-like_dom"/>
</dbReference>
<feature type="domain" description="GFO/IDH/MocA-like oxidoreductase" evidence="2">
    <location>
        <begin position="196"/>
        <end position="318"/>
    </location>
</feature>
<dbReference type="SUPFAM" id="SSF51735">
    <property type="entry name" value="NAD(P)-binding Rossmann-fold domains"/>
    <property type="match status" value="1"/>
</dbReference>
<feature type="domain" description="Gfo/Idh/MocA-like oxidoreductase N-terminal" evidence="1">
    <location>
        <begin position="65"/>
        <end position="175"/>
    </location>
</feature>
<dbReference type="EMBL" id="LAZR01000073">
    <property type="protein sequence ID" value="KKN95117.1"/>
    <property type="molecule type" value="Genomic_DNA"/>
</dbReference>
<protein>
    <recommendedName>
        <fullName evidence="4">Gfo/Idh/MocA-like oxidoreductase N-terminal domain-containing protein</fullName>
    </recommendedName>
</protein>